<dbReference type="STRING" id="167548.EU98_1838"/>
<dbReference type="EMBL" id="JNAO01000013">
    <property type="protein sequence ID" value="KGG00306.1"/>
    <property type="molecule type" value="Genomic_DNA"/>
</dbReference>
<evidence type="ECO:0000313" key="1">
    <source>
        <dbReference type="EMBL" id="KGG00306.1"/>
    </source>
</evidence>
<organism evidence="1 2">
    <name type="scientific">Prochlorococcus marinus str. MIT 9314</name>
    <dbReference type="NCBI Taxonomy" id="167548"/>
    <lineage>
        <taxon>Bacteria</taxon>
        <taxon>Bacillati</taxon>
        <taxon>Cyanobacteriota</taxon>
        <taxon>Cyanophyceae</taxon>
        <taxon>Synechococcales</taxon>
        <taxon>Prochlorococcaceae</taxon>
        <taxon>Prochlorococcus</taxon>
    </lineage>
</organism>
<proteinExistence type="predicted"/>
<dbReference type="RefSeq" id="WP_052045520.1">
    <property type="nucleotide sequence ID" value="NZ_JNAO01000013.1"/>
</dbReference>
<reference evidence="2" key="1">
    <citation type="journal article" date="2014" name="Sci. Data">
        <title>Genomes of diverse isolates of the marine cyanobacterium Prochlorococcus.</title>
        <authorList>
            <person name="Biller S."/>
            <person name="Berube P."/>
            <person name="Thompson J."/>
            <person name="Kelly L."/>
            <person name="Roggensack S."/>
            <person name="Awad L."/>
            <person name="Roache-Johnson K."/>
            <person name="Ding H."/>
            <person name="Giovannoni S.J."/>
            <person name="Moore L.R."/>
            <person name="Chisholm S.W."/>
        </authorList>
    </citation>
    <scope>NUCLEOTIDE SEQUENCE [LARGE SCALE GENOMIC DNA]</scope>
    <source>
        <strain evidence="2">MIT 9314</strain>
    </source>
</reference>
<dbReference type="AlphaFoldDB" id="A0A0A2AFC8"/>
<evidence type="ECO:0000313" key="2">
    <source>
        <dbReference type="Proteomes" id="UP000030533"/>
    </source>
</evidence>
<protein>
    <recommendedName>
        <fullName evidence="3">Nudix hydrolase domain-containing protein</fullName>
    </recommendedName>
</protein>
<gene>
    <name evidence="1" type="ORF">EU98_1838</name>
</gene>
<dbReference type="eggNOG" id="COG1051">
    <property type="taxonomic scope" value="Bacteria"/>
</dbReference>
<dbReference type="Gene3D" id="3.90.79.10">
    <property type="entry name" value="Nucleoside Triphosphate Pyrophosphohydrolase"/>
    <property type="match status" value="1"/>
</dbReference>
<name>A0A0A2AFC8_PROMR</name>
<comment type="caution">
    <text evidence="1">The sequence shown here is derived from an EMBL/GenBank/DDBJ whole genome shotgun (WGS) entry which is preliminary data.</text>
</comment>
<dbReference type="SUPFAM" id="SSF55811">
    <property type="entry name" value="Nudix"/>
    <property type="match status" value="1"/>
</dbReference>
<sequence>MKKAQDGLPSHLFEYVSSITPIINVDLLVHNPSKGIILSWRSDKFYGPGWHVPGGIIRFKENFLDRLRYVARNEINSSEDLKFNFISINQIMNPNRDIRGHFISLLFSAETYQSSIENKLAKEGDNGFLKWHKYSPKNLIKQHKRYESHMKQIFSNTCNKKIDIGNIMDCYSPAYEK</sequence>
<dbReference type="Proteomes" id="UP000030533">
    <property type="component" value="Unassembled WGS sequence"/>
</dbReference>
<dbReference type="InterPro" id="IPR015797">
    <property type="entry name" value="NUDIX_hydrolase-like_dom_sf"/>
</dbReference>
<accession>A0A0A2AFC8</accession>
<evidence type="ECO:0008006" key="3">
    <source>
        <dbReference type="Google" id="ProtNLM"/>
    </source>
</evidence>